<reference evidence="2" key="1">
    <citation type="submission" date="2021-04" db="EMBL/GenBank/DDBJ databases">
        <authorList>
            <person name="Chebbi M.A.C M."/>
        </authorList>
    </citation>
    <scope>NUCLEOTIDE SEQUENCE</scope>
</reference>
<proteinExistence type="predicted"/>
<evidence type="ECO:0000313" key="2">
    <source>
        <dbReference type="EMBL" id="CAG5096871.1"/>
    </source>
</evidence>
<accession>A0A8J2MUX4</accession>
<protein>
    <submittedName>
        <fullName evidence="2">Uncharacterized protein</fullName>
    </submittedName>
</protein>
<dbReference type="EMBL" id="CAJNRD030001121">
    <property type="protein sequence ID" value="CAG5096871.1"/>
    <property type="molecule type" value="Genomic_DNA"/>
</dbReference>
<evidence type="ECO:0000313" key="3">
    <source>
        <dbReference type="Proteomes" id="UP000786811"/>
    </source>
</evidence>
<sequence>MDRKSARGNNSRPDRNKKKRFSSNRFTVEKDCSYTSASAAKLKKFDDEEIVINKNFGYCLLEFFSVFQTLSTLIVCATCKEEIKFSQTSPRGLGFKIALQCSCKNV</sequence>
<evidence type="ECO:0000256" key="1">
    <source>
        <dbReference type="SAM" id="MobiDB-lite"/>
    </source>
</evidence>
<comment type="caution">
    <text evidence="2">The sequence shown here is derived from an EMBL/GenBank/DDBJ whole genome shotgun (WGS) entry which is preliminary data.</text>
</comment>
<keyword evidence="3" id="KW-1185">Reference proteome</keyword>
<dbReference type="Proteomes" id="UP000786811">
    <property type="component" value="Unassembled WGS sequence"/>
</dbReference>
<feature type="region of interest" description="Disordered" evidence="1">
    <location>
        <begin position="1"/>
        <end position="21"/>
    </location>
</feature>
<organism evidence="2 3">
    <name type="scientific">Cotesia congregata</name>
    <name type="common">Parasitoid wasp</name>
    <name type="synonym">Apanteles congregatus</name>
    <dbReference type="NCBI Taxonomy" id="51543"/>
    <lineage>
        <taxon>Eukaryota</taxon>
        <taxon>Metazoa</taxon>
        <taxon>Ecdysozoa</taxon>
        <taxon>Arthropoda</taxon>
        <taxon>Hexapoda</taxon>
        <taxon>Insecta</taxon>
        <taxon>Pterygota</taxon>
        <taxon>Neoptera</taxon>
        <taxon>Endopterygota</taxon>
        <taxon>Hymenoptera</taxon>
        <taxon>Apocrita</taxon>
        <taxon>Ichneumonoidea</taxon>
        <taxon>Braconidae</taxon>
        <taxon>Microgastrinae</taxon>
        <taxon>Cotesia</taxon>
    </lineage>
</organism>
<dbReference type="AlphaFoldDB" id="A0A8J2MUX4"/>
<dbReference type="OrthoDB" id="10060618at2759"/>
<name>A0A8J2MUX4_COTCN</name>
<gene>
    <name evidence="2" type="ORF">HICCMSTLAB_LOCUS8427</name>
</gene>